<evidence type="ECO:0000313" key="1">
    <source>
        <dbReference type="EMBL" id="KAG5634467.1"/>
    </source>
</evidence>
<proteinExistence type="predicted"/>
<comment type="caution">
    <text evidence="1">The sequence shown here is derived from an EMBL/GenBank/DDBJ whole genome shotgun (WGS) entry which is preliminary data.</text>
</comment>
<gene>
    <name evidence="1" type="ORF">H0H81_001841</name>
</gene>
<sequence length="131" mass="14173">MARQEGSTHHTHFSSLQSRFTPLLKESSSKYHFQNFKEVWAPTIATTPPSRTPTTLAPNLACATKTTTNISHAPLLGLSKMTRTLTNVGITASEGNHTDIVENIPGDNTTGEVPPLISIAPKMSSKGHDEH</sequence>
<protein>
    <submittedName>
        <fullName evidence="1">Uncharacterized protein</fullName>
    </submittedName>
</protein>
<keyword evidence="2" id="KW-1185">Reference proteome</keyword>
<dbReference type="Proteomes" id="UP000717328">
    <property type="component" value="Unassembled WGS sequence"/>
</dbReference>
<evidence type="ECO:0000313" key="2">
    <source>
        <dbReference type="Proteomes" id="UP000717328"/>
    </source>
</evidence>
<reference evidence="1" key="1">
    <citation type="submission" date="2021-02" db="EMBL/GenBank/DDBJ databases">
        <authorList>
            <person name="Nieuwenhuis M."/>
            <person name="Van De Peppel L.J.J."/>
        </authorList>
    </citation>
    <scope>NUCLEOTIDE SEQUENCE</scope>
    <source>
        <strain evidence="1">D49</strain>
    </source>
</reference>
<dbReference type="AlphaFoldDB" id="A0A9P7FTC8"/>
<reference evidence="1" key="2">
    <citation type="submission" date="2021-10" db="EMBL/GenBank/DDBJ databases">
        <title>Phylogenomics reveals ancestral predisposition of the termite-cultivated fungus Termitomyces towards a domesticated lifestyle.</title>
        <authorList>
            <person name="Auxier B."/>
            <person name="Grum-Grzhimaylo A."/>
            <person name="Cardenas M.E."/>
            <person name="Lodge J.D."/>
            <person name="Laessoe T."/>
            <person name="Pedersen O."/>
            <person name="Smith M.E."/>
            <person name="Kuyper T.W."/>
            <person name="Franco-Molano E.A."/>
            <person name="Baroni T.J."/>
            <person name="Aanen D.K."/>
        </authorList>
    </citation>
    <scope>NUCLEOTIDE SEQUENCE</scope>
    <source>
        <strain evidence="1">D49</strain>
    </source>
</reference>
<organism evidence="1 2">
    <name type="scientific">Sphagnurus paluster</name>
    <dbReference type="NCBI Taxonomy" id="117069"/>
    <lineage>
        <taxon>Eukaryota</taxon>
        <taxon>Fungi</taxon>
        <taxon>Dikarya</taxon>
        <taxon>Basidiomycota</taxon>
        <taxon>Agaricomycotina</taxon>
        <taxon>Agaricomycetes</taxon>
        <taxon>Agaricomycetidae</taxon>
        <taxon>Agaricales</taxon>
        <taxon>Tricholomatineae</taxon>
        <taxon>Lyophyllaceae</taxon>
        <taxon>Sphagnurus</taxon>
    </lineage>
</organism>
<accession>A0A9P7FTC8</accession>
<feature type="non-terminal residue" evidence="1">
    <location>
        <position position="131"/>
    </location>
</feature>
<name>A0A9P7FTC8_9AGAR</name>
<dbReference type="EMBL" id="JABCKI010006397">
    <property type="protein sequence ID" value="KAG5634467.1"/>
    <property type="molecule type" value="Genomic_DNA"/>
</dbReference>